<sequence>MQELDLSRLITLEAFPMAQLGRTRRVQVYLPKGYTESNRSYPVIYMHDGQTIFDGENAFGGRNWHVHSSLDHFFDDQSGVILVGIDNGTEHNGLCRMYEYSPWPMDQAFELPSWDPAVKQSGGQGKAYVEFIVNELKPYIDANYRTQSQREFTAIAGSSMWIHQLVCSIGTSEHLF</sequence>
<evidence type="ECO:0000313" key="1">
    <source>
        <dbReference type="EMBL" id="GAM55151.1"/>
    </source>
</evidence>
<dbReference type="Proteomes" id="UP000031671">
    <property type="component" value="Unassembled WGS sequence"/>
</dbReference>
<evidence type="ECO:0000313" key="2">
    <source>
        <dbReference type="Proteomes" id="UP000031671"/>
    </source>
</evidence>
<comment type="caution">
    <text evidence="1">The sequence shown here is derived from an EMBL/GenBank/DDBJ whole genome shotgun (WGS) entry which is preliminary data.</text>
</comment>
<dbReference type="PANTHER" id="PTHR48098:SF6">
    <property type="entry name" value="FERRI-BACILLIBACTIN ESTERASE BESA"/>
    <property type="match status" value="1"/>
</dbReference>
<dbReference type="AlphaFoldDB" id="A0A0B8NM68"/>
<proteinExistence type="predicted"/>
<dbReference type="InterPro" id="IPR050583">
    <property type="entry name" value="Mycobacterial_A85_antigen"/>
</dbReference>
<reference evidence="1 2" key="2">
    <citation type="submission" date="2015-01" db="EMBL/GenBank/DDBJ databases">
        <authorList>
            <consortium name="NBRP consortium"/>
            <person name="Sawabe T."/>
            <person name="Meirelles P."/>
            <person name="Feng G."/>
            <person name="Sayaka M."/>
            <person name="Hattori M."/>
            <person name="Ohkuma M."/>
        </authorList>
    </citation>
    <scope>NUCLEOTIDE SEQUENCE [LARGE SCALE GENOMIC DNA]</scope>
    <source>
        <strain evidence="2">JCM 19231</strain>
    </source>
</reference>
<protein>
    <submittedName>
        <fullName evidence="1">Putative esterase</fullName>
    </submittedName>
</protein>
<dbReference type="Pfam" id="PF00756">
    <property type="entry name" value="Esterase"/>
    <property type="match status" value="1"/>
</dbReference>
<dbReference type="InterPro" id="IPR000801">
    <property type="entry name" value="Esterase-like"/>
</dbReference>
<dbReference type="PANTHER" id="PTHR48098">
    <property type="entry name" value="ENTEROCHELIN ESTERASE-RELATED"/>
    <property type="match status" value="1"/>
</dbReference>
<organism evidence="1 2">
    <name type="scientific">Vibrio ishigakensis</name>
    <dbReference type="NCBI Taxonomy" id="1481914"/>
    <lineage>
        <taxon>Bacteria</taxon>
        <taxon>Pseudomonadati</taxon>
        <taxon>Pseudomonadota</taxon>
        <taxon>Gammaproteobacteria</taxon>
        <taxon>Vibrionales</taxon>
        <taxon>Vibrionaceae</taxon>
        <taxon>Vibrio</taxon>
    </lineage>
</organism>
<keyword evidence="2" id="KW-1185">Reference proteome</keyword>
<dbReference type="InterPro" id="IPR029058">
    <property type="entry name" value="AB_hydrolase_fold"/>
</dbReference>
<dbReference type="EMBL" id="BBRZ01000010">
    <property type="protein sequence ID" value="GAM55151.1"/>
    <property type="molecule type" value="Genomic_DNA"/>
</dbReference>
<dbReference type="Gene3D" id="3.40.50.1820">
    <property type="entry name" value="alpha/beta hydrolase"/>
    <property type="match status" value="1"/>
</dbReference>
<gene>
    <name evidence="1" type="ORF">JCM19231_1967</name>
</gene>
<reference evidence="1 2" key="1">
    <citation type="submission" date="2015-01" db="EMBL/GenBank/DDBJ databases">
        <title>Vibrio sp. C1 JCM 19231 whole genome shotgun sequence.</title>
        <authorList>
            <person name="Sawabe T."/>
            <person name="Meirelles P."/>
            <person name="Feng G."/>
            <person name="Sayaka M."/>
            <person name="Hattori M."/>
            <person name="Ohkuma M."/>
        </authorList>
    </citation>
    <scope>NUCLEOTIDE SEQUENCE [LARGE SCALE GENOMIC DNA]</scope>
    <source>
        <strain evidence="2">JCM 19231</strain>
    </source>
</reference>
<dbReference type="SUPFAM" id="SSF53474">
    <property type="entry name" value="alpha/beta-Hydrolases"/>
    <property type="match status" value="1"/>
</dbReference>
<name>A0A0B8NM68_9VIBR</name>
<accession>A0A0B8NM68</accession>